<dbReference type="Gene3D" id="2.40.160.200">
    <property type="entry name" value="LURP1-related"/>
    <property type="match status" value="1"/>
</dbReference>
<comment type="similarity">
    <text evidence="1">Belongs to the LOR family.</text>
</comment>
<dbReference type="Proteomes" id="UP001633002">
    <property type="component" value="Unassembled WGS sequence"/>
</dbReference>
<feature type="compositionally biased region" description="Basic and acidic residues" evidence="2">
    <location>
        <begin position="13"/>
        <end position="50"/>
    </location>
</feature>
<evidence type="ECO:0000313" key="3">
    <source>
        <dbReference type="EMBL" id="KAL3698907.1"/>
    </source>
</evidence>
<dbReference type="SUPFAM" id="SSF54518">
    <property type="entry name" value="Tubby C-terminal domain-like"/>
    <property type="match status" value="1"/>
</dbReference>
<gene>
    <name evidence="3" type="ORF">R1sor_012983</name>
</gene>
<proteinExistence type="inferred from homology"/>
<protein>
    <submittedName>
        <fullName evidence="3">Uncharacterized protein</fullName>
    </submittedName>
</protein>
<keyword evidence="4" id="KW-1185">Reference proteome</keyword>
<comment type="caution">
    <text evidence="3">The sequence shown here is derived from an EMBL/GenBank/DDBJ whole genome shotgun (WGS) entry which is preliminary data.</text>
</comment>
<dbReference type="EMBL" id="JBJQOH010000002">
    <property type="protein sequence ID" value="KAL3698907.1"/>
    <property type="molecule type" value="Genomic_DNA"/>
</dbReference>
<organism evidence="3 4">
    <name type="scientific">Riccia sorocarpa</name>
    <dbReference type="NCBI Taxonomy" id="122646"/>
    <lineage>
        <taxon>Eukaryota</taxon>
        <taxon>Viridiplantae</taxon>
        <taxon>Streptophyta</taxon>
        <taxon>Embryophyta</taxon>
        <taxon>Marchantiophyta</taxon>
        <taxon>Marchantiopsida</taxon>
        <taxon>Marchantiidae</taxon>
        <taxon>Marchantiales</taxon>
        <taxon>Ricciaceae</taxon>
        <taxon>Riccia</taxon>
    </lineage>
</organism>
<dbReference type="AlphaFoldDB" id="A0ABD3I9C5"/>
<dbReference type="InterPro" id="IPR007612">
    <property type="entry name" value="LOR"/>
</dbReference>
<name>A0ABD3I9C5_9MARC</name>
<sequence length="344" mass="38462">MVEYPRGGGYREPYSREPYSREPYGREPYSREPYGREPYGREPYGREPYGREPYGYAEPSRGRYGDRYGHSGGIVDSGEYSGYGRYGCVVDSGEYDRYGRYGRPEGCIVDSAEYGRSPMGGVHQSTYGEPSSYLSPYGAGMGNGALAVPPVVSPTFCVPYVAQFVIAQKVMSLSSGKFAIHDGQGRLLFEVENKLFGLHTKRILCDAKGVPLVLLKKMNITLHDRWEAYRGEESNDSHLLFVMKKSSVYQIKPSFDIFLSANTAMSKPDFTLKGNFLQHDYTIFFHHTPVAEASRKVNLQSMVGQEQYGVTVFPGVDHAFIAALVVIVDQVRQDDSASTSVKRK</sequence>
<dbReference type="InterPro" id="IPR038595">
    <property type="entry name" value="LOR_sf"/>
</dbReference>
<feature type="compositionally biased region" description="Gly residues" evidence="2">
    <location>
        <begin position="1"/>
        <end position="10"/>
    </location>
</feature>
<evidence type="ECO:0000256" key="2">
    <source>
        <dbReference type="SAM" id="MobiDB-lite"/>
    </source>
</evidence>
<dbReference type="Pfam" id="PF04525">
    <property type="entry name" value="LOR"/>
    <property type="match status" value="1"/>
</dbReference>
<feature type="region of interest" description="Disordered" evidence="2">
    <location>
        <begin position="1"/>
        <end position="53"/>
    </location>
</feature>
<dbReference type="InterPro" id="IPR025659">
    <property type="entry name" value="Tubby-like_C"/>
</dbReference>
<reference evidence="3 4" key="1">
    <citation type="submission" date="2024-09" db="EMBL/GenBank/DDBJ databases">
        <title>Chromosome-scale assembly of Riccia sorocarpa.</title>
        <authorList>
            <person name="Paukszto L."/>
        </authorList>
    </citation>
    <scope>NUCLEOTIDE SEQUENCE [LARGE SCALE GENOMIC DNA]</scope>
    <source>
        <strain evidence="3">LP-2024</strain>
        <tissue evidence="3">Aerial parts of the thallus</tissue>
    </source>
</reference>
<dbReference type="PANTHER" id="PTHR31087">
    <property type="match status" value="1"/>
</dbReference>
<accession>A0ABD3I9C5</accession>
<dbReference type="PANTHER" id="PTHR31087:SF85">
    <property type="entry name" value="PROTEIN LURP-ONE-RELATED 7"/>
    <property type="match status" value="1"/>
</dbReference>
<evidence type="ECO:0000256" key="1">
    <source>
        <dbReference type="ARBA" id="ARBA00005437"/>
    </source>
</evidence>
<evidence type="ECO:0000313" key="4">
    <source>
        <dbReference type="Proteomes" id="UP001633002"/>
    </source>
</evidence>